<sequence>MNYIKQLNSAFEKFYFDDRLNPTHISLYMALFQEWNSSRFAAEFFVNRRELMQVAKIGSKSTYHRCIVEMHQWGYLSYLPSNNPYKGSKIRMTTIRVKKEVFEEDCDLLLEKLADQHRPTSDPAVSRSSPISEQVMDRHRPIGGQALVPYINNSKQINKNKQPKDLQAVLLFFTEKSFSAEEGNKFFEYYQRKNWKTSDEQEIKNWQAVAITWMDRVELFGSQNSQIKKRTSQNRDNLKTTKMKDYGQPL</sequence>
<organism evidence="2 3">
    <name type="scientific">Antarcticibacterium flavum</name>
    <dbReference type="NCBI Taxonomy" id="2058175"/>
    <lineage>
        <taxon>Bacteria</taxon>
        <taxon>Pseudomonadati</taxon>
        <taxon>Bacteroidota</taxon>
        <taxon>Flavobacteriia</taxon>
        <taxon>Flavobacteriales</taxon>
        <taxon>Flavobacteriaceae</taxon>
        <taxon>Antarcticibacterium</taxon>
    </lineage>
</organism>
<proteinExistence type="predicted"/>
<gene>
    <name evidence="2" type="ORF">FHG64_12805</name>
</gene>
<protein>
    <submittedName>
        <fullName evidence="2">Uncharacterized protein</fullName>
    </submittedName>
</protein>
<dbReference type="AlphaFoldDB" id="A0A5B7X3T9"/>
<dbReference type="Proteomes" id="UP000309016">
    <property type="component" value="Chromosome"/>
</dbReference>
<dbReference type="KEGG" id="afla:FHG64_12805"/>
<reference evidence="2 3" key="1">
    <citation type="submission" date="2019-06" db="EMBL/GenBank/DDBJ databases">
        <title>Complete genome sequence of Antarcticibacterium flavum KCTC 52984T from an Antarctic marine sediment.</title>
        <authorList>
            <person name="Lee Y.M."/>
            <person name="Shin S.C."/>
        </authorList>
    </citation>
    <scope>NUCLEOTIDE SEQUENCE [LARGE SCALE GENOMIC DNA]</scope>
    <source>
        <strain evidence="2 3">KCTC 52984</strain>
    </source>
</reference>
<keyword evidence="3" id="KW-1185">Reference proteome</keyword>
<feature type="compositionally biased region" description="Basic and acidic residues" evidence="1">
    <location>
        <begin position="236"/>
        <end position="250"/>
    </location>
</feature>
<accession>A0A5B7X3T9</accession>
<dbReference type="EMBL" id="CP040812">
    <property type="protein sequence ID" value="QCY70214.1"/>
    <property type="molecule type" value="Genomic_DNA"/>
</dbReference>
<name>A0A5B7X3T9_9FLAO</name>
<feature type="region of interest" description="Disordered" evidence="1">
    <location>
        <begin position="225"/>
        <end position="250"/>
    </location>
</feature>
<dbReference type="RefSeq" id="WP_139066776.1">
    <property type="nucleotide sequence ID" value="NZ_CP040812.1"/>
</dbReference>
<evidence type="ECO:0000313" key="2">
    <source>
        <dbReference type="EMBL" id="QCY70214.1"/>
    </source>
</evidence>
<evidence type="ECO:0000256" key="1">
    <source>
        <dbReference type="SAM" id="MobiDB-lite"/>
    </source>
</evidence>
<evidence type="ECO:0000313" key="3">
    <source>
        <dbReference type="Proteomes" id="UP000309016"/>
    </source>
</evidence>
<dbReference type="OrthoDB" id="1442826at2"/>